<proteinExistence type="predicted"/>
<dbReference type="Gene3D" id="1.10.1220.10">
    <property type="entry name" value="Met repressor-like"/>
    <property type="match status" value="1"/>
</dbReference>
<keyword evidence="2" id="KW-0238">DNA-binding</keyword>
<dbReference type="Pfam" id="PF01402">
    <property type="entry name" value="RHH_1"/>
    <property type="match status" value="1"/>
</dbReference>
<evidence type="ECO:0000313" key="4">
    <source>
        <dbReference type="Proteomes" id="UP000257712"/>
    </source>
</evidence>
<dbReference type="EMBL" id="UJYZ02000018">
    <property type="protein sequence ID" value="VVK02208.1"/>
    <property type="molecule type" value="Genomic_DNA"/>
</dbReference>
<dbReference type="KEGG" id="kqv:B8P98_27425"/>
<evidence type="ECO:0000313" key="2">
    <source>
        <dbReference type="EMBL" id="SXE00338.1"/>
    </source>
</evidence>
<name>A0A223UI97_9ENTR</name>
<evidence type="ECO:0000313" key="3">
    <source>
        <dbReference type="EMBL" id="VVK02208.1"/>
    </source>
</evidence>
<evidence type="ECO:0000259" key="1">
    <source>
        <dbReference type="Pfam" id="PF01402"/>
    </source>
</evidence>
<reference evidence="2 4" key="1">
    <citation type="submission" date="2018-08" db="EMBL/GenBank/DDBJ databases">
        <authorList>
            <consortium name="Pathogen Informatics"/>
        </authorList>
    </citation>
    <scope>NUCLEOTIDE SEQUENCE [LARGE SCALE GENOMIC DNA]</scope>
    <source>
        <strain evidence="3 5">EuSCAPE_IL010</strain>
        <strain evidence="2 4">EuSCAPE_IT371</strain>
    </source>
</reference>
<feature type="domain" description="Ribbon-helix-helix protein CopG" evidence="1">
    <location>
        <begin position="15"/>
        <end position="50"/>
    </location>
</feature>
<dbReference type="InterPro" id="IPR002145">
    <property type="entry name" value="CopG"/>
</dbReference>
<dbReference type="InterPro" id="IPR010985">
    <property type="entry name" value="Ribbon_hlx_hlx"/>
</dbReference>
<dbReference type="GO" id="GO:0043565">
    <property type="term" value="F:sequence-specific DNA binding"/>
    <property type="evidence" value="ECO:0007669"/>
    <property type="project" value="UniProtKB-ARBA"/>
</dbReference>
<dbReference type="InterPro" id="IPR013321">
    <property type="entry name" value="Arc_rbn_hlx_hlx"/>
</dbReference>
<dbReference type="CDD" id="cd21631">
    <property type="entry name" value="RHH_CopG_NikR-like"/>
    <property type="match status" value="1"/>
</dbReference>
<dbReference type="Proteomes" id="UP000257712">
    <property type="component" value="Unassembled WGS sequence"/>
</dbReference>
<evidence type="ECO:0000313" key="5">
    <source>
        <dbReference type="Proteomes" id="UP000259400"/>
    </source>
</evidence>
<gene>
    <name evidence="2" type="primary">yiiF</name>
    <name evidence="3" type="ORF">SAMEA3538468_03646</name>
    <name evidence="2" type="ORF">SAMEA3538780_04250</name>
</gene>
<accession>A0A223UI97</accession>
<dbReference type="Proteomes" id="UP000259400">
    <property type="component" value="Unassembled WGS sequence"/>
</dbReference>
<dbReference type="SUPFAM" id="SSF47598">
    <property type="entry name" value="Ribbon-helix-helix"/>
    <property type="match status" value="1"/>
</dbReference>
<comment type="caution">
    <text evidence="2">The sequence shown here is derived from an EMBL/GenBank/DDBJ whole genome shotgun (WGS) entry which is preliminary data.</text>
</comment>
<dbReference type="AlphaFoldDB" id="A0A223UI97"/>
<dbReference type="GO" id="GO:0006355">
    <property type="term" value="P:regulation of DNA-templated transcription"/>
    <property type="evidence" value="ECO:0007669"/>
    <property type="project" value="InterPro"/>
</dbReference>
<dbReference type="EMBL" id="UJZG01000017">
    <property type="protein sequence ID" value="SXE00338.1"/>
    <property type="molecule type" value="Genomic_DNA"/>
</dbReference>
<organism evidence="2 4">
    <name type="scientific">Klebsiella quasivariicola</name>
    <dbReference type="NCBI Taxonomy" id="2026240"/>
    <lineage>
        <taxon>Bacteria</taxon>
        <taxon>Pseudomonadati</taxon>
        <taxon>Pseudomonadota</taxon>
        <taxon>Gammaproteobacteria</taxon>
        <taxon>Enterobacterales</taxon>
        <taxon>Enterobacteriaceae</taxon>
        <taxon>Klebsiella/Raoultella group</taxon>
        <taxon>Klebsiella</taxon>
        <taxon>Klebsiella pneumoniae complex</taxon>
    </lineage>
</organism>
<accession>A0A6C2VLV1</accession>
<sequence>MSMLAESDMGRILLDLPDDVIKRLDDLKAQRNLPRAELLREAVEQYLEKQDRAKESISGALGLWQGCEEDGVEYQRKLREEW</sequence>
<keyword evidence="5" id="KW-1185">Reference proteome</keyword>
<protein>
    <submittedName>
        <fullName evidence="2">Putative CopG-family DNA-binding protein</fullName>
    </submittedName>
    <submittedName>
        <fullName evidence="3">Ribbon-helix-helix protein, copG family</fullName>
    </submittedName>
</protein>